<gene>
    <name evidence="1" type="ORF">IX84_10215</name>
</gene>
<organism evidence="1 2">
    <name type="scientific">Phaeodactylibacter xiamenensis</name>
    <dbReference type="NCBI Taxonomy" id="1524460"/>
    <lineage>
        <taxon>Bacteria</taxon>
        <taxon>Pseudomonadati</taxon>
        <taxon>Bacteroidota</taxon>
        <taxon>Saprospiria</taxon>
        <taxon>Saprospirales</taxon>
        <taxon>Haliscomenobacteraceae</taxon>
        <taxon>Phaeodactylibacter</taxon>
    </lineage>
</organism>
<dbReference type="InterPro" id="IPR011050">
    <property type="entry name" value="Pectin_lyase_fold/virulence"/>
</dbReference>
<evidence type="ECO:0000313" key="1">
    <source>
        <dbReference type="EMBL" id="KGE88190.1"/>
    </source>
</evidence>
<reference evidence="1 2" key="1">
    <citation type="journal article" date="2014" name="Int. J. Syst. Evol. Microbiol.">
        <title>Phaeodactylibacter xiamenensis gen. nov., sp. nov., a member of the family Saprospiraceae isolated from the marine alga Phaeodactylum tricornutum.</title>
        <authorList>
            <person name="Chen Z.Jr."/>
            <person name="Lei X."/>
            <person name="Lai Q."/>
            <person name="Li Y."/>
            <person name="Zhang B."/>
            <person name="Zhang J."/>
            <person name="Zhang H."/>
            <person name="Yang L."/>
            <person name="Zheng W."/>
            <person name="Tian Y."/>
            <person name="Yu Z."/>
            <person name="Xu H.Jr."/>
            <person name="Zheng T."/>
        </authorList>
    </citation>
    <scope>NUCLEOTIDE SEQUENCE [LARGE SCALE GENOMIC DNA]</scope>
    <source>
        <strain evidence="1 2">KD52</strain>
    </source>
</reference>
<keyword evidence="2" id="KW-1185">Reference proteome</keyword>
<dbReference type="RefSeq" id="WP_044219477.1">
    <property type="nucleotide sequence ID" value="NZ_JBKAGJ010000007.1"/>
</dbReference>
<dbReference type="SUPFAM" id="SSF51126">
    <property type="entry name" value="Pectin lyase-like"/>
    <property type="match status" value="1"/>
</dbReference>
<proteinExistence type="predicted"/>
<evidence type="ECO:0000313" key="2">
    <source>
        <dbReference type="Proteomes" id="UP000029736"/>
    </source>
</evidence>
<name>A0A098S7W1_9BACT</name>
<accession>A0A098S7W1</accession>
<dbReference type="PANTHER" id="PTHR41339">
    <property type="entry name" value="LIPL48"/>
    <property type="match status" value="1"/>
</dbReference>
<dbReference type="Gene3D" id="2.160.20.10">
    <property type="entry name" value="Single-stranded right-handed beta-helix, Pectin lyase-like"/>
    <property type="match status" value="1"/>
</dbReference>
<dbReference type="PROSITE" id="PS51257">
    <property type="entry name" value="PROKAR_LIPOPROTEIN"/>
    <property type="match status" value="1"/>
</dbReference>
<dbReference type="AlphaFoldDB" id="A0A098S7W1"/>
<dbReference type="Proteomes" id="UP000029736">
    <property type="component" value="Unassembled WGS sequence"/>
</dbReference>
<dbReference type="STRING" id="1524460.IX84_10215"/>
<dbReference type="InterPro" id="IPR012334">
    <property type="entry name" value="Pectin_lyas_fold"/>
</dbReference>
<dbReference type="EMBL" id="JPOS01000020">
    <property type="protein sequence ID" value="KGE88190.1"/>
    <property type="molecule type" value="Genomic_DNA"/>
</dbReference>
<comment type="caution">
    <text evidence="1">The sequence shown here is derived from an EMBL/GenBank/DDBJ whole genome shotgun (WGS) entry which is preliminary data.</text>
</comment>
<evidence type="ECO:0008006" key="3">
    <source>
        <dbReference type="Google" id="ProtNLM"/>
    </source>
</evidence>
<sequence length="535" mass="58930">MRIRNTTLLFSLALLLLSCQKDDNTFEKQGPEIQPLVPVESFRQDRGREVNLSFELRAISGLGALQVLKDGEPYDNIDFPADDLIFQYDFNYLVEELPDGTALNFTLELTDQLGATAEPFTFEVIVGPPFDITDETIAGTEVKVITGRINRDILLEAQHTYLINGLVSVEDNSTLTIEPGTTILMRTFNGTEDSRLAITRGCRIIAEGTKDSPIVFTSQGILDGTAAWGDWGGIFVYGNAPTNQAAVVFEEGFTYGGNNLGESSGSLRYVRIEYAGKSDADGIQLYGVGSGTQIRYLQVWNCFDNGIRFKGGGADIKYVVVTDHGAYGLWAEHGWRGRGQFLLFQTSIAATIIPVNFNNIARSLELRNDASNFELEPRTYTYISNVTMIGNGSTDADGTRRGFRVRRGAMGLFHNMIATNYPDDAVRVEDVATERLDDGTMEIGNIRSWSNKTNYDELAADYFLPDPDFNLSEEPVPGITPGNFVGSVPSPFNPAADARFGNWFTPAPYIGAVENEANDWTADGSWCKNQDGTIR</sequence>
<dbReference type="OrthoDB" id="1521716at2"/>
<protein>
    <recommendedName>
        <fullName evidence="3">Lipoprotein</fullName>
    </recommendedName>
</protein>
<dbReference type="PANTHER" id="PTHR41339:SF1">
    <property type="entry name" value="SECRETED PROTEIN"/>
    <property type="match status" value="1"/>
</dbReference>